<dbReference type="SUPFAM" id="SSF51905">
    <property type="entry name" value="FAD/NAD(P)-binding domain"/>
    <property type="match status" value="1"/>
</dbReference>
<keyword evidence="3" id="KW-1185">Reference proteome</keyword>
<dbReference type="Gene3D" id="3.50.50.60">
    <property type="entry name" value="FAD/NAD(P)-binding domain"/>
    <property type="match status" value="2"/>
</dbReference>
<dbReference type="eggNOG" id="COG1233">
    <property type="taxonomic scope" value="Bacteria"/>
</dbReference>
<sequence length="493" mass="53047">MNVSNLHCIVIGAGIGGLAAGALLARQGMQVVVLEAQRYPGGCAATFTFGAYRFDAGATVGCGFHPGGPLDLLGRELGIDWPVHAEPLAWQYRHRDLRLDLLSSRDSIISRFPRSKPFWDEQARLARTLWRLSADALPWPVSNLQDVAGLAGRALATLPDSAFLLSFMQRTALAWLASHGLDSDAEFVRFIDAQLMISVQTTSRHANALNAAIALDLPVAGTWRVEGGIGTVAQCLADSIGRDGGAVLYGKKVIRLDTIKRGALGVETADGDALATDALVANLTPESLDILDEFRPESEQDAPPSDGWSAFMLYLGVDASLFKKAGADHLQIVAPEGELGECRSLFVSASPAGDAGRAPEGQRAVTVSTHTKPERWFEAMRQGREVYEALKQEYTDKVLALLYEQLPDARGAIRSMTAATPHSWQQWTGRHHGLVGGYAQTSLFGVRGPATKYDNLFLVGDSIFPGQSLPGVVTGARRTVELLLRRAGKLGRL</sequence>
<name>Q8KFZ0_CHLTE</name>
<reference evidence="2 3" key="1">
    <citation type="journal article" date="2002" name="Proc. Natl. Acad. Sci. U.S.A.">
        <title>The complete genome sequence of Chlorobium tepidum TLS, a photosynthetic, anaerobic, green-sulfur bacterium.</title>
        <authorList>
            <person name="Eisen J.A."/>
            <person name="Nelson K.E."/>
            <person name="Paulsen I.T."/>
            <person name="Heidelberg J.F."/>
            <person name="Wu M."/>
            <person name="Dodson R.J."/>
            <person name="Deboy R."/>
            <person name="Gwinn M.L."/>
            <person name="Nelson W.C."/>
            <person name="Haft D.H."/>
            <person name="Hickey E.K."/>
            <person name="Peterson J.D."/>
            <person name="Durkin A.S."/>
            <person name="Kolonay J.L."/>
            <person name="Yang F."/>
            <person name="Holt I."/>
            <person name="Umayam L.A."/>
            <person name="Mason T."/>
            <person name="Brenner M."/>
            <person name="Shea T.P."/>
            <person name="Parksey D."/>
            <person name="Nierman W.C."/>
            <person name="Feldblyum T.V."/>
            <person name="Hansen C.L."/>
            <person name="Craven M.B."/>
            <person name="Radune D."/>
            <person name="Vamathevan J."/>
            <person name="Khouri H."/>
            <person name="White O."/>
            <person name="Gruber T.M."/>
            <person name="Ketchum K.A."/>
            <person name="Venter J.C."/>
            <person name="Tettelin H."/>
            <person name="Bryant D.A."/>
            <person name="Fraser C.M."/>
        </authorList>
    </citation>
    <scope>NUCLEOTIDE SEQUENCE [LARGE SCALE GENOMIC DNA]</scope>
    <source>
        <strain evidence="3">ATCC 49652 / DSM 12025 / NBRC 103806 / TLS</strain>
    </source>
</reference>
<accession>Q8KFZ0</accession>
<dbReference type="PANTHER" id="PTHR46313">
    <property type="match status" value="1"/>
</dbReference>
<protein>
    <submittedName>
        <fullName evidence="2">Lycopene cyclase, putative</fullName>
    </submittedName>
</protein>
<dbReference type="Proteomes" id="UP000001007">
    <property type="component" value="Chromosome"/>
</dbReference>
<dbReference type="InterPro" id="IPR045892">
    <property type="entry name" value="CrtISO-like"/>
</dbReference>
<proteinExistence type="predicted"/>
<dbReference type="OrthoDB" id="9789960at2"/>
<dbReference type="GO" id="GO:0016491">
    <property type="term" value="F:oxidoreductase activity"/>
    <property type="evidence" value="ECO:0007669"/>
    <property type="project" value="InterPro"/>
</dbReference>
<evidence type="ECO:0000259" key="1">
    <source>
        <dbReference type="Pfam" id="PF01593"/>
    </source>
</evidence>
<feature type="domain" description="Amine oxidase" evidence="1">
    <location>
        <begin position="15"/>
        <end position="483"/>
    </location>
</feature>
<dbReference type="GO" id="GO:0016116">
    <property type="term" value="P:carotenoid metabolic process"/>
    <property type="evidence" value="ECO:0007669"/>
    <property type="project" value="InterPro"/>
</dbReference>
<dbReference type="HOGENOM" id="CLU_019722_4_2_10"/>
<dbReference type="Pfam" id="PF01593">
    <property type="entry name" value="Amino_oxidase"/>
    <property type="match status" value="1"/>
</dbReference>
<dbReference type="InterPro" id="IPR002937">
    <property type="entry name" value="Amino_oxidase"/>
</dbReference>
<dbReference type="AlphaFoldDB" id="Q8KFZ0"/>
<dbReference type="KEGG" id="cte:CT0180"/>
<evidence type="ECO:0000313" key="3">
    <source>
        <dbReference type="Proteomes" id="UP000001007"/>
    </source>
</evidence>
<organism evidence="2 3">
    <name type="scientific">Chlorobaculum tepidum (strain ATCC 49652 / DSM 12025 / NBRC 103806 / TLS)</name>
    <name type="common">Chlorobium tepidum</name>
    <dbReference type="NCBI Taxonomy" id="194439"/>
    <lineage>
        <taxon>Bacteria</taxon>
        <taxon>Pseudomonadati</taxon>
        <taxon>Chlorobiota</taxon>
        <taxon>Chlorobiia</taxon>
        <taxon>Chlorobiales</taxon>
        <taxon>Chlorobiaceae</taxon>
        <taxon>Chlorobaculum</taxon>
    </lineage>
</organism>
<dbReference type="InterPro" id="IPR036188">
    <property type="entry name" value="FAD/NAD-bd_sf"/>
</dbReference>
<dbReference type="STRING" id="194439.CT0180"/>
<dbReference type="PANTHER" id="PTHR46313:SF3">
    <property type="entry name" value="PROLYCOPENE ISOMERASE, CHLOROPLASTIC"/>
    <property type="match status" value="1"/>
</dbReference>
<dbReference type="EnsemblBacteria" id="AAM71428">
    <property type="protein sequence ID" value="AAM71428"/>
    <property type="gene ID" value="CT0180"/>
</dbReference>
<dbReference type="EMBL" id="AE006470">
    <property type="protein sequence ID" value="AAM71428.1"/>
    <property type="molecule type" value="Genomic_DNA"/>
</dbReference>
<dbReference type="RefSeq" id="WP_010931874.1">
    <property type="nucleotide sequence ID" value="NC_002932.3"/>
</dbReference>
<evidence type="ECO:0000313" key="2">
    <source>
        <dbReference type="EMBL" id="AAM71428.1"/>
    </source>
</evidence>
<gene>
    <name evidence="2" type="ordered locus">CT0180</name>
</gene>